<keyword evidence="5 13" id="KW-0813">Transport</keyword>
<protein>
    <recommendedName>
        <fullName evidence="4 13">Vacuolar protein sorting-associated protein 29</fullName>
    </recommendedName>
    <alternativeName>
        <fullName evidence="12 13">Vesicle protein sorting 29</fullName>
    </alternativeName>
</protein>
<gene>
    <name evidence="15" type="primary">VPS29</name>
    <name evidence="15" type="ORF">AMEX_G20866</name>
</gene>
<keyword evidence="8" id="KW-0967">Endosome</keyword>
<keyword evidence="6" id="KW-0963">Cytoplasm</keyword>
<sequence length="229" mass="25530">MLLSVKFAPRKIAFCAFILKIAALLRNTPPPSLTLPSSTGNILLELKMLVLVLGDLHIPHRCNTLPAKFKKLLVPGKIQHILCTGNLCTKESYDYLKTLAGDVHIVRGDFDENLNYPEQKVVTVGQFKIGLIHGHQVIPWGDMASLALLQRQLDVDILISGHTHKFEAFENENKFYINPGSATGAYNALESNIIPSFVLMDIQASTVVTYVYQLIGDDVKVERIEYKKS</sequence>
<evidence type="ECO:0000256" key="6">
    <source>
        <dbReference type="ARBA" id="ARBA00022490"/>
    </source>
</evidence>
<evidence type="ECO:0000313" key="16">
    <source>
        <dbReference type="Proteomes" id="UP000752171"/>
    </source>
</evidence>
<evidence type="ECO:0000256" key="2">
    <source>
        <dbReference type="ARBA" id="ARBA00004496"/>
    </source>
</evidence>
<evidence type="ECO:0000256" key="9">
    <source>
        <dbReference type="ARBA" id="ARBA00022833"/>
    </source>
</evidence>
<dbReference type="GO" id="GO:0030904">
    <property type="term" value="C:retromer complex"/>
    <property type="evidence" value="ECO:0007669"/>
    <property type="project" value="InterPro"/>
</dbReference>
<name>A0A8T2L8J0_ASTMX</name>
<evidence type="ECO:0000313" key="15">
    <source>
        <dbReference type="EMBL" id="KAG9266335.1"/>
    </source>
</evidence>
<dbReference type="InterPro" id="IPR024654">
    <property type="entry name" value="Calcineurin-like_PHP_lpxH"/>
</dbReference>
<dbReference type="GO" id="GO:0005829">
    <property type="term" value="C:cytosol"/>
    <property type="evidence" value="ECO:0007669"/>
    <property type="project" value="GOC"/>
</dbReference>
<dbReference type="InterPro" id="IPR028661">
    <property type="entry name" value="Vps29"/>
</dbReference>
<evidence type="ECO:0000256" key="4">
    <source>
        <dbReference type="ARBA" id="ARBA00017767"/>
    </source>
</evidence>
<comment type="subcellular location">
    <subcellularLocation>
        <location evidence="2">Cytoplasm</location>
    </subcellularLocation>
    <subcellularLocation>
        <location evidence="1">Endosome membrane</location>
        <topology evidence="1">Peripheral membrane protein</topology>
    </subcellularLocation>
</comment>
<dbReference type="InterPro" id="IPR000979">
    <property type="entry name" value="Phosphodiesterase_MJ0936/Vps29"/>
</dbReference>
<dbReference type="Pfam" id="PF12850">
    <property type="entry name" value="Metallophos_2"/>
    <property type="match status" value="1"/>
</dbReference>
<evidence type="ECO:0000256" key="12">
    <source>
        <dbReference type="ARBA" id="ARBA00031913"/>
    </source>
</evidence>
<evidence type="ECO:0000256" key="5">
    <source>
        <dbReference type="ARBA" id="ARBA00022448"/>
    </source>
</evidence>
<reference evidence="15 16" key="1">
    <citation type="submission" date="2021-07" db="EMBL/GenBank/DDBJ databases">
        <authorList>
            <person name="Imarazene B."/>
            <person name="Zahm M."/>
            <person name="Klopp C."/>
            <person name="Cabau C."/>
            <person name="Beille S."/>
            <person name="Jouanno E."/>
            <person name="Castinel A."/>
            <person name="Lluch J."/>
            <person name="Gil L."/>
            <person name="Kuchtly C."/>
            <person name="Lopez Roques C."/>
            <person name="Donnadieu C."/>
            <person name="Parrinello H."/>
            <person name="Journot L."/>
            <person name="Du K."/>
            <person name="Schartl M."/>
            <person name="Retaux S."/>
            <person name="Guiguen Y."/>
        </authorList>
    </citation>
    <scope>NUCLEOTIDE SEQUENCE [LARGE SCALE GENOMIC DNA]</scope>
    <source>
        <strain evidence="15">Pach_M1</strain>
        <tissue evidence="15">Testis</tissue>
    </source>
</reference>
<dbReference type="PANTHER" id="PTHR11124">
    <property type="entry name" value="VACUOLAR SORTING PROTEIN VPS29"/>
    <property type="match status" value="1"/>
</dbReference>
<evidence type="ECO:0000256" key="13">
    <source>
        <dbReference type="RuleBase" id="RU362040"/>
    </source>
</evidence>
<dbReference type="GO" id="GO:0010008">
    <property type="term" value="C:endosome membrane"/>
    <property type="evidence" value="ECO:0007669"/>
    <property type="project" value="UniProtKB-SubCell"/>
</dbReference>
<dbReference type="InterPro" id="IPR029052">
    <property type="entry name" value="Metallo-depent_PP-like"/>
</dbReference>
<dbReference type="AlphaFoldDB" id="A0A8T2L8J0"/>
<evidence type="ECO:0000256" key="3">
    <source>
        <dbReference type="ARBA" id="ARBA00005945"/>
    </source>
</evidence>
<accession>A0A8T2L8J0</accession>
<evidence type="ECO:0000256" key="1">
    <source>
        <dbReference type="ARBA" id="ARBA00004481"/>
    </source>
</evidence>
<keyword evidence="11" id="KW-0472">Membrane</keyword>
<organism evidence="15 16">
    <name type="scientific">Astyanax mexicanus</name>
    <name type="common">Blind cave fish</name>
    <name type="synonym">Astyanax fasciatus mexicanus</name>
    <dbReference type="NCBI Taxonomy" id="7994"/>
    <lineage>
        <taxon>Eukaryota</taxon>
        <taxon>Metazoa</taxon>
        <taxon>Chordata</taxon>
        <taxon>Craniata</taxon>
        <taxon>Vertebrata</taxon>
        <taxon>Euteleostomi</taxon>
        <taxon>Actinopterygii</taxon>
        <taxon>Neopterygii</taxon>
        <taxon>Teleostei</taxon>
        <taxon>Ostariophysi</taxon>
        <taxon>Characiformes</taxon>
        <taxon>Characoidei</taxon>
        <taxon>Acestrorhamphidae</taxon>
        <taxon>Acestrorhamphinae</taxon>
        <taxon>Astyanax</taxon>
    </lineage>
</organism>
<dbReference type="FunFam" id="3.60.21.10:FF:000009">
    <property type="entry name" value="Vacuolar protein sorting-associated protein 29"/>
    <property type="match status" value="1"/>
</dbReference>
<dbReference type="GO" id="GO:0015031">
    <property type="term" value="P:protein transport"/>
    <property type="evidence" value="ECO:0007669"/>
    <property type="project" value="UniProtKB-KW"/>
</dbReference>
<proteinExistence type="inferred from homology"/>
<keyword evidence="9" id="KW-0862">Zinc</keyword>
<evidence type="ECO:0000259" key="14">
    <source>
        <dbReference type="Pfam" id="PF12850"/>
    </source>
</evidence>
<keyword evidence="7" id="KW-0479">Metal-binding</keyword>
<comment type="caution">
    <text evidence="15">The sequence shown here is derived from an EMBL/GenBank/DDBJ whole genome shotgun (WGS) entry which is preliminary data.</text>
</comment>
<dbReference type="GO" id="GO:0046872">
    <property type="term" value="F:metal ion binding"/>
    <property type="evidence" value="ECO:0007669"/>
    <property type="project" value="UniProtKB-KW"/>
</dbReference>
<dbReference type="SUPFAM" id="SSF56300">
    <property type="entry name" value="Metallo-dependent phosphatases"/>
    <property type="match status" value="1"/>
</dbReference>
<dbReference type="Proteomes" id="UP000752171">
    <property type="component" value="Unassembled WGS sequence"/>
</dbReference>
<feature type="domain" description="Calcineurin-like phosphoesterase" evidence="14">
    <location>
        <begin position="48"/>
        <end position="203"/>
    </location>
</feature>
<evidence type="ECO:0000256" key="8">
    <source>
        <dbReference type="ARBA" id="ARBA00022753"/>
    </source>
</evidence>
<keyword evidence="10 13" id="KW-0653">Protein transport</keyword>
<evidence type="ECO:0000256" key="10">
    <source>
        <dbReference type="ARBA" id="ARBA00022927"/>
    </source>
</evidence>
<evidence type="ECO:0000256" key="11">
    <source>
        <dbReference type="ARBA" id="ARBA00023136"/>
    </source>
</evidence>
<dbReference type="GO" id="GO:0042147">
    <property type="term" value="P:retrograde transport, endosome to Golgi"/>
    <property type="evidence" value="ECO:0007669"/>
    <property type="project" value="InterPro"/>
</dbReference>
<comment type="function">
    <text evidence="13">Component of the commander complex that is essential for endosomal recycling of transmembrane cargos; the commander complex is composed of the Csubcomplex and the retriever subcomplex. Component of the retriever complex, which is a heterotrimeric complex related to retromer cargo-selective complex (CSC) and essential for retromer-independent retrieval and recycling of numerous cargos. Component of the retromer cargo-selective complex (CSC). The CSC is believed to be the core functional component of retromer or respective retromer complex variants acting to prevent missorting of selected transmembrane cargo proteins into the lysosomal degradation pathway. In the endosomes, retriever complex drives the retrieval and recycling of NxxY-motif-containing cargo proteins by coupling to snx17, a cargo essential for the homeostatic maintenance of numerous cell surface proteins associated with processes that include cell migration, cell adhesion, nutrient supply and cell signaling. The recruitment of the retriever complex to the endosomal membrane involves Cand WASH complexes.</text>
</comment>
<dbReference type="EMBL" id="JAICCE010000017">
    <property type="protein sequence ID" value="KAG9266335.1"/>
    <property type="molecule type" value="Genomic_DNA"/>
</dbReference>
<dbReference type="Gene3D" id="3.60.21.10">
    <property type="match status" value="1"/>
</dbReference>
<dbReference type="CDD" id="cd07394">
    <property type="entry name" value="MPP_Vps29"/>
    <property type="match status" value="1"/>
</dbReference>
<evidence type="ECO:0000256" key="7">
    <source>
        <dbReference type="ARBA" id="ARBA00022723"/>
    </source>
</evidence>
<dbReference type="NCBIfam" id="TIGR00040">
    <property type="entry name" value="yfcE"/>
    <property type="match status" value="1"/>
</dbReference>
<comment type="similarity">
    <text evidence="3 13">Belongs to the VPS29 family.</text>
</comment>